<dbReference type="NCBIfam" id="TIGR01764">
    <property type="entry name" value="excise"/>
    <property type="match status" value="1"/>
</dbReference>
<gene>
    <name evidence="2" type="ordered locus">Rmar_0061</name>
</gene>
<organism evidence="2 3">
    <name type="scientific">Rhodothermus marinus (strain ATCC 43812 / DSM 4252 / R-10)</name>
    <name type="common">Rhodothermus obamensis</name>
    <dbReference type="NCBI Taxonomy" id="518766"/>
    <lineage>
        <taxon>Bacteria</taxon>
        <taxon>Pseudomonadati</taxon>
        <taxon>Rhodothermota</taxon>
        <taxon>Rhodothermia</taxon>
        <taxon>Rhodothermales</taxon>
        <taxon>Rhodothermaceae</taxon>
        <taxon>Rhodothermus</taxon>
    </lineage>
</organism>
<keyword evidence="3" id="KW-1185">Reference proteome</keyword>
<dbReference type="EMBL" id="CP001807">
    <property type="protein sequence ID" value="ACY46970.1"/>
    <property type="molecule type" value="Genomic_DNA"/>
</dbReference>
<dbReference type="GO" id="GO:0003677">
    <property type="term" value="F:DNA binding"/>
    <property type="evidence" value="ECO:0007669"/>
    <property type="project" value="InterPro"/>
</dbReference>
<dbReference type="KEGG" id="rmr:Rmar_0061"/>
<evidence type="ECO:0000313" key="2">
    <source>
        <dbReference type="EMBL" id="ACY46970.1"/>
    </source>
</evidence>
<sequence length="70" mass="8297">MLKAEKEQRLDPLLLTPREVCALLRIGRTTLWELRRRGLLRAVYVGRSPRFRREDVEQLVERLAVKSPIE</sequence>
<dbReference type="STRING" id="518766.Rmar_0061"/>
<name>D0MK57_RHOM4</name>
<dbReference type="InterPro" id="IPR009061">
    <property type="entry name" value="DNA-bd_dom_put_sf"/>
</dbReference>
<dbReference type="SUPFAM" id="SSF46955">
    <property type="entry name" value="Putative DNA-binding domain"/>
    <property type="match status" value="1"/>
</dbReference>
<accession>D0MK57</accession>
<dbReference type="InterPro" id="IPR010093">
    <property type="entry name" value="SinI_DNA-bd"/>
</dbReference>
<dbReference type="HOGENOM" id="CLU_140176_14_1_10"/>
<dbReference type="InterPro" id="IPR041657">
    <property type="entry name" value="HTH_17"/>
</dbReference>
<evidence type="ECO:0000313" key="3">
    <source>
        <dbReference type="Proteomes" id="UP000002221"/>
    </source>
</evidence>
<proteinExistence type="predicted"/>
<dbReference type="OrthoDB" id="1097811at2"/>
<dbReference type="Proteomes" id="UP000002221">
    <property type="component" value="Chromosome"/>
</dbReference>
<evidence type="ECO:0000259" key="1">
    <source>
        <dbReference type="Pfam" id="PF12728"/>
    </source>
</evidence>
<reference evidence="2 3" key="1">
    <citation type="journal article" date="2009" name="Stand. Genomic Sci.">
        <title>Complete genome sequence of Rhodothermus marinus type strain (R-10).</title>
        <authorList>
            <person name="Nolan M."/>
            <person name="Tindall B.J."/>
            <person name="Pomrenke H."/>
            <person name="Lapidus A."/>
            <person name="Copeland A."/>
            <person name="Glavina Del Rio T."/>
            <person name="Lucas S."/>
            <person name="Chen F."/>
            <person name="Tice H."/>
            <person name="Cheng J.F."/>
            <person name="Saunders E."/>
            <person name="Han C."/>
            <person name="Bruce D."/>
            <person name="Goodwin L."/>
            <person name="Chain P."/>
            <person name="Pitluck S."/>
            <person name="Ovchinikova G."/>
            <person name="Pati A."/>
            <person name="Ivanova N."/>
            <person name="Mavromatis K."/>
            <person name="Chen A."/>
            <person name="Palaniappan K."/>
            <person name="Land M."/>
            <person name="Hauser L."/>
            <person name="Chang Y.J."/>
            <person name="Jeffries C.D."/>
            <person name="Brettin T."/>
            <person name="Goker M."/>
            <person name="Bristow J."/>
            <person name="Eisen J.A."/>
            <person name="Markowitz V."/>
            <person name="Hugenholtz P."/>
            <person name="Kyrpides N.C."/>
            <person name="Klenk H.P."/>
            <person name="Detter J.C."/>
        </authorList>
    </citation>
    <scope>NUCLEOTIDE SEQUENCE [LARGE SCALE GENOMIC DNA]</scope>
    <source>
        <strain evidence="3">ATCC 43812 / DSM 4252 / R-10</strain>
    </source>
</reference>
<dbReference type="Pfam" id="PF12728">
    <property type="entry name" value="HTH_17"/>
    <property type="match status" value="1"/>
</dbReference>
<dbReference type="RefSeq" id="WP_012842582.1">
    <property type="nucleotide sequence ID" value="NC_013501.1"/>
</dbReference>
<protein>
    <submittedName>
        <fullName evidence="2">DNA binding domain protein, excisionase family</fullName>
    </submittedName>
</protein>
<dbReference type="AlphaFoldDB" id="D0MK57"/>
<feature type="domain" description="Helix-turn-helix" evidence="1">
    <location>
        <begin position="14"/>
        <end position="62"/>
    </location>
</feature>